<dbReference type="Pfam" id="PF13407">
    <property type="entry name" value="Peripla_BP_4"/>
    <property type="match status" value="1"/>
</dbReference>
<gene>
    <name evidence="6" type="ORF">ABGN05_01420</name>
</gene>
<comment type="similarity">
    <text evidence="2">Belongs to the bacterial solute-binding protein 2 family.</text>
</comment>
<evidence type="ECO:0000313" key="7">
    <source>
        <dbReference type="Proteomes" id="UP001556692"/>
    </source>
</evidence>
<keyword evidence="3 4" id="KW-0732">Signal</keyword>
<feature type="chain" id="PRO_5045257213" evidence="4">
    <location>
        <begin position="22"/>
        <end position="374"/>
    </location>
</feature>
<dbReference type="PANTHER" id="PTHR46847">
    <property type="entry name" value="D-ALLOSE-BINDING PERIPLASMIC PROTEIN-RELATED"/>
    <property type="match status" value="1"/>
</dbReference>
<evidence type="ECO:0000313" key="6">
    <source>
        <dbReference type="EMBL" id="MEX0404317.1"/>
    </source>
</evidence>
<reference evidence="6 7" key="1">
    <citation type="submission" date="2024-05" db="EMBL/GenBank/DDBJ databases">
        <authorList>
            <person name="Jiang F."/>
        </authorList>
    </citation>
    <scope>NUCLEOTIDE SEQUENCE [LARGE SCALE GENOMIC DNA]</scope>
    <source>
        <strain evidence="6 7">LZ166</strain>
    </source>
</reference>
<organism evidence="6 7">
    <name type="scientific">Aquibium pacificus</name>
    <dbReference type="NCBI Taxonomy" id="3153579"/>
    <lineage>
        <taxon>Bacteria</taxon>
        <taxon>Pseudomonadati</taxon>
        <taxon>Pseudomonadota</taxon>
        <taxon>Alphaproteobacteria</taxon>
        <taxon>Hyphomicrobiales</taxon>
        <taxon>Phyllobacteriaceae</taxon>
        <taxon>Aquibium</taxon>
    </lineage>
</organism>
<feature type="domain" description="Periplasmic binding protein" evidence="5">
    <location>
        <begin position="69"/>
        <end position="281"/>
    </location>
</feature>
<sequence length="374" mass="40136">MSQIISRVGVATVLAFAWQFAAVSPGAAQNAFSDVDLAPDKRGGITEMEDISKYCGTKELKVAYSDGWGGNYWRQITRAEFEDEAAKCPNIKEVRYTDGEFKAEKQIADIRGLIAQEFDVIVVFADTGVAQLKVMRQALDAGIAVVPFTTGDAPFGEIGKDYLTRVTETQIGLGAMLAEWMVKTLDGKGNVIVQGGTPGNPMTASQAVGWREVFAANPGITVLEGPVDTNWDPAQAQKVTAAAIAKYDKIDGIMAETTGPIRAFLAAGRPIPAWAGQDLNELSCLWQDNHEANPTFKLATASAHTWLVRLALRKGLAAVNGMDNLEPSLIDLPFSEDSTSSDPALAVKCNKDLPPTAIPSAMLSAEKMKEILSR</sequence>
<dbReference type="EMBL" id="JBDPGJ010000001">
    <property type="protein sequence ID" value="MEX0404317.1"/>
    <property type="molecule type" value="Genomic_DNA"/>
</dbReference>
<comment type="subcellular location">
    <subcellularLocation>
        <location evidence="1">Cell envelope</location>
    </subcellularLocation>
</comment>
<evidence type="ECO:0000259" key="5">
    <source>
        <dbReference type="Pfam" id="PF13407"/>
    </source>
</evidence>
<accession>A0ABV3SC56</accession>
<name>A0ABV3SC56_9HYPH</name>
<evidence type="ECO:0000256" key="4">
    <source>
        <dbReference type="SAM" id="SignalP"/>
    </source>
</evidence>
<protein>
    <submittedName>
        <fullName evidence="6">Substrate-binding domain-containing protein</fullName>
    </submittedName>
</protein>
<comment type="caution">
    <text evidence="6">The sequence shown here is derived from an EMBL/GenBank/DDBJ whole genome shotgun (WGS) entry which is preliminary data.</text>
</comment>
<dbReference type="Proteomes" id="UP001556692">
    <property type="component" value="Unassembled WGS sequence"/>
</dbReference>
<dbReference type="Gene3D" id="3.40.50.2300">
    <property type="match status" value="2"/>
</dbReference>
<keyword evidence="7" id="KW-1185">Reference proteome</keyword>
<dbReference type="PANTHER" id="PTHR46847:SF1">
    <property type="entry name" value="D-ALLOSE-BINDING PERIPLASMIC PROTEIN-RELATED"/>
    <property type="match status" value="1"/>
</dbReference>
<proteinExistence type="inferred from homology"/>
<dbReference type="SUPFAM" id="SSF53822">
    <property type="entry name" value="Periplasmic binding protein-like I"/>
    <property type="match status" value="1"/>
</dbReference>
<feature type="signal peptide" evidence="4">
    <location>
        <begin position="1"/>
        <end position="21"/>
    </location>
</feature>
<dbReference type="RefSeq" id="WP_367952205.1">
    <property type="nucleotide sequence ID" value="NZ_JBDPGJ010000001.1"/>
</dbReference>
<dbReference type="InterPro" id="IPR025997">
    <property type="entry name" value="SBP_2_dom"/>
</dbReference>
<evidence type="ECO:0000256" key="2">
    <source>
        <dbReference type="ARBA" id="ARBA00007639"/>
    </source>
</evidence>
<evidence type="ECO:0000256" key="3">
    <source>
        <dbReference type="ARBA" id="ARBA00022729"/>
    </source>
</evidence>
<dbReference type="InterPro" id="IPR028082">
    <property type="entry name" value="Peripla_BP_I"/>
</dbReference>
<evidence type="ECO:0000256" key="1">
    <source>
        <dbReference type="ARBA" id="ARBA00004196"/>
    </source>
</evidence>